<dbReference type="InterPro" id="IPR011711">
    <property type="entry name" value="GntR_C"/>
</dbReference>
<dbReference type="Proteomes" id="UP000216052">
    <property type="component" value="Chromosome"/>
</dbReference>
<dbReference type="SUPFAM" id="SSF46785">
    <property type="entry name" value="Winged helix' DNA-binding domain"/>
    <property type="match status" value="1"/>
</dbReference>
<dbReference type="Gene3D" id="1.10.10.10">
    <property type="entry name" value="Winged helix-like DNA-binding domain superfamily/Winged helix DNA-binding domain"/>
    <property type="match status" value="1"/>
</dbReference>
<accession>A0ABZ3J2M1</accession>
<dbReference type="SMART" id="SM00345">
    <property type="entry name" value="HTH_GNTR"/>
    <property type="match status" value="1"/>
</dbReference>
<dbReference type="InterPro" id="IPR036390">
    <property type="entry name" value="WH_DNA-bd_sf"/>
</dbReference>
<dbReference type="PANTHER" id="PTHR43537:SF5">
    <property type="entry name" value="UXU OPERON TRANSCRIPTIONAL REGULATOR"/>
    <property type="match status" value="1"/>
</dbReference>
<dbReference type="CDD" id="cd07377">
    <property type="entry name" value="WHTH_GntR"/>
    <property type="match status" value="1"/>
</dbReference>
<evidence type="ECO:0000256" key="3">
    <source>
        <dbReference type="ARBA" id="ARBA00023163"/>
    </source>
</evidence>
<evidence type="ECO:0000313" key="6">
    <source>
        <dbReference type="Proteomes" id="UP000216052"/>
    </source>
</evidence>
<keyword evidence="6" id="KW-1185">Reference proteome</keyword>
<dbReference type="InterPro" id="IPR000524">
    <property type="entry name" value="Tscrpt_reg_HTH_GntR"/>
</dbReference>
<dbReference type="InterPro" id="IPR036388">
    <property type="entry name" value="WH-like_DNA-bd_sf"/>
</dbReference>
<dbReference type="SMART" id="SM00895">
    <property type="entry name" value="FCD"/>
    <property type="match status" value="1"/>
</dbReference>
<gene>
    <name evidence="5" type="primary">mcbR_3</name>
    <name evidence="5" type="ORF">SPACI_022380</name>
</gene>
<dbReference type="InterPro" id="IPR008920">
    <property type="entry name" value="TF_FadR/GntR_C"/>
</dbReference>
<proteinExistence type="predicted"/>
<dbReference type="Pfam" id="PF07729">
    <property type="entry name" value="FCD"/>
    <property type="match status" value="1"/>
</dbReference>
<evidence type="ECO:0000256" key="2">
    <source>
        <dbReference type="ARBA" id="ARBA00023125"/>
    </source>
</evidence>
<dbReference type="EMBL" id="CP155571">
    <property type="protein sequence ID" value="XFO72192.1"/>
    <property type="molecule type" value="Genomic_DNA"/>
</dbReference>
<dbReference type="SUPFAM" id="SSF48008">
    <property type="entry name" value="GntR ligand-binding domain-like"/>
    <property type="match status" value="1"/>
</dbReference>
<keyword evidence="2" id="KW-0238">DNA-binding</keyword>
<dbReference type="PROSITE" id="PS50949">
    <property type="entry name" value="HTH_GNTR"/>
    <property type="match status" value="1"/>
</dbReference>
<protein>
    <submittedName>
        <fullName evidence="5">HTH-type transcriptional regulator McbR</fullName>
    </submittedName>
</protein>
<dbReference type="Pfam" id="PF00392">
    <property type="entry name" value="GntR"/>
    <property type="match status" value="1"/>
</dbReference>
<keyword evidence="3" id="KW-0804">Transcription</keyword>
<dbReference type="Gene3D" id="1.20.120.530">
    <property type="entry name" value="GntR ligand-binding domain-like"/>
    <property type="match status" value="1"/>
</dbReference>
<name>A0ABZ3J2M1_SPOA4</name>
<reference evidence="5" key="1">
    <citation type="submission" date="2024-05" db="EMBL/GenBank/DDBJ databases">
        <title>Isolation and characterization of Sporomusa carbonis sp. nov., a carboxydotrophic hydrogenogen in the genus of Sporomusa isolated from a charcoal burning pile.</title>
        <authorList>
            <person name="Boeer T."/>
            <person name="Rosenbaum F."/>
            <person name="Eysell L."/>
            <person name="Mueller V."/>
            <person name="Daniel R."/>
            <person name="Poehlein A."/>
        </authorList>
    </citation>
    <scope>NUCLEOTIDE SEQUENCE [LARGE SCALE GENOMIC DNA]</scope>
    <source>
        <strain evidence="5">DSM 3132</strain>
    </source>
</reference>
<feature type="domain" description="HTH gntR-type" evidence="4">
    <location>
        <begin position="13"/>
        <end position="80"/>
    </location>
</feature>
<organism evidence="5 6">
    <name type="scientific">Sporomusa acidovorans (strain ATCC 49682 / DSM 3132 / Mol)</name>
    <dbReference type="NCBI Taxonomy" id="1123286"/>
    <lineage>
        <taxon>Bacteria</taxon>
        <taxon>Bacillati</taxon>
        <taxon>Bacillota</taxon>
        <taxon>Negativicutes</taxon>
        <taxon>Selenomonadales</taxon>
        <taxon>Sporomusaceae</taxon>
        <taxon>Sporomusa</taxon>
    </lineage>
</organism>
<dbReference type="RefSeq" id="WP_093797215.1">
    <property type="nucleotide sequence ID" value="NZ_CP155571.1"/>
</dbReference>
<sequence>MVDEMIDKVSELQNVAQFIADSLEKMIMEGKLLPGSRLIQTEIAEQFGVSRLPVRDALKILEKREITLTIPRKGVIVRQVTVQEVKDLYELRLLLEGYAISVSLERIKAEDIDKAEKIIARQESIDQEEGFLELLDIDEQFHRILWSKCGNREIDRSLETLWNRLKLLRSCVRDLSNWKGVSVEGHRKIVAELKKKNFIETKKVLETAIIRARDEIIESLEKK</sequence>
<keyword evidence="1" id="KW-0805">Transcription regulation</keyword>
<evidence type="ECO:0000256" key="1">
    <source>
        <dbReference type="ARBA" id="ARBA00023015"/>
    </source>
</evidence>
<evidence type="ECO:0000259" key="4">
    <source>
        <dbReference type="PROSITE" id="PS50949"/>
    </source>
</evidence>
<dbReference type="PANTHER" id="PTHR43537">
    <property type="entry name" value="TRANSCRIPTIONAL REGULATOR, GNTR FAMILY"/>
    <property type="match status" value="1"/>
</dbReference>
<evidence type="ECO:0000313" key="5">
    <source>
        <dbReference type="EMBL" id="XFO72192.1"/>
    </source>
</evidence>